<accession>A0ABP5KUR5</accession>
<dbReference type="Pfam" id="PF13564">
    <property type="entry name" value="DoxX_2"/>
    <property type="match status" value="1"/>
</dbReference>
<keyword evidence="7" id="KW-1185">Reference proteome</keyword>
<evidence type="ECO:0000313" key="6">
    <source>
        <dbReference type="EMBL" id="GAA2136373.1"/>
    </source>
</evidence>
<evidence type="ECO:0000313" key="7">
    <source>
        <dbReference type="Proteomes" id="UP001500443"/>
    </source>
</evidence>
<protein>
    <submittedName>
        <fullName evidence="6">DoxX family protein</fullName>
    </submittedName>
</protein>
<evidence type="ECO:0000256" key="1">
    <source>
        <dbReference type="ARBA" id="ARBA00004141"/>
    </source>
</evidence>
<comment type="caution">
    <text evidence="6">The sequence shown here is derived from an EMBL/GenBank/DDBJ whole genome shotgun (WGS) entry which is preliminary data.</text>
</comment>
<evidence type="ECO:0000256" key="2">
    <source>
        <dbReference type="ARBA" id="ARBA00022692"/>
    </source>
</evidence>
<evidence type="ECO:0000256" key="5">
    <source>
        <dbReference type="SAM" id="Phobius"/>
    </source>
</evidence>
<proteinExistence type="predicted"/>
<dbReference type="EMBL" id="BAAAPF010000174">
    <property type="protein sequence ID" value="GAA2136373.1"/>
    <property type="molecule type" value="Genomic_DNA"/>
</dbReference>
<organism evidence="6 7">
    <name type="scientific">Streptomyces synnematoformans</name>
    <dbReference type="NCBI Taxonomy" id="415721"/>
    <lineage>
        <taxon>Bacteria</taxon>
        <taxon>Bacillati</taxon>
        <taxon>Actinomycetota</taxon>
        <taxon>Actinomycetes</taxon>
        <taxon>Kitasatosporales</taxon>
        <taxon>Streptomycetaceae</taxon>
        <taxon>Streptomyces</taxon>
    </lineage>
</organism>
<keyword evidence="3 5" id="KW-1133">Transmembrane helix</keyword>
<dbReference type="RefSeq" id="WP_027754645.1">
    <property type="nucleotide sequence ID" value="NZ_BAAAPF010000174.1"/>
</dbReference>
<reference evidence="7" key="1">
    <citation type="journal article" date="2019" name="Int. J. Syst. Evol. Microbiol.">
        <title>The Global Catalogue of Microorganisms (GCM) 10K type strain sequencing project: providing services to taxonomists for standard genome sequencing and annotation.</title>
        <authorList>
            <consortium name="The Broad Institute Genomics Platform"/>
            <consortium name="The Broad Institute Genome Sequencing Center for Infectious Disease"/>
            <person name="Wu L."/>
            <person name="Ma J."/>
        </authorList>
    </citation>
    <scope>NUCLEOTIDE SEQUENCE [LARGE SCALE GENOMIC DNA]</scope>
    <source>
        <strain evidence="7">JCM 15481</strain>
    </source>
</reference>
<feature type="transmembrane region" description="Helical" evidence="5">
    <location>
        <begin position="51"/>
        <end position="84"/>
    </location>
</feature>
<gene>
    <name evidence="6" type="ORF">GCM10009802_45170</name>
</gene>
<dbReference type="InterPro" id="IPR032808">
    <property type="entry name" value="DoxX"/>
</dbReference>
<sequence length="120" mass="12081">MRGALFTAVIVCIAANTFIAVADYARAGFVLKNSAEVRTPEGALPYLATLKLAGAAGLAVGLAAVPWLGVAAGAGLVLFFVGAVGAHLRARVFSNIAFPGLYLVLALASAAYMIDDVAGS</sequence>
<comment type="subcellular location">
    <subcellularLocation>
        <location evidence="1">Membrane</location>
        <topology evidence="1">Multi-pass membrane protein</topology>
    </subcellularLocation>
</comment>
<feature type="transmembrane region" description="Helical" evidence="5">
    <location>
        <begin position="96"/>
        <end position="114"/>
    </location>
</feature>
<dbReference type="Proteomes" id="UP001500443">
    <property type="component" value="Unassembled WGS sequence"/>
</dbReference>
<name>A0ABP5KUR5_9ACTN</name>
<evidence type="ECO:0000256" key="4">
    <source>
        <dbReference type="ARBA" id="ARBA00023136"/>
    </source>
</evidence>
<evidence type="ECO:0000256" key="3">
    <source>
        <dbReference type="ARBA" id="ARBA00022989"/>
    </source>
</evidence>
<keyword evidence="4 5" id="KW-0472">Membrane</keyword>
<keyword evidence="2 5" id="KW-0812">Transmembrane</keyword>